<reference evidence="4 5" key="1">
    <citation type="submission" date="2016-03" db="EMBL/GenBank/DDBJ databases">
        <authorList>
            <person name="Ploux O."/>
        </authorList>
    </citation>
    <scope>NUCLEOTIDE SEQUENCE [LARGE SCALE GENOMIC DNA]</scope>
    <source>
        <strain evidence="4 5">R-45378</strain>
    </source>
</reference>
<keyword evidence="2" id="KW-0378">Hydrolase</keyword>
<organism evidence="4 5">
    <name type="scientific">Methylomonas koyamae</name>
    <dbReference type="NCBI Taxonomy" id="702114"/>
    <lineage>
        <taxon>Bacteria</taxon>
        <taxon>Pseudomonadati</taxon>
        <taxon>Pseudomonadota</taxon>
        <taxon>Gammaproteobacteria</taxon>
        <taxon>Methylococcales</taxon>
        <taxon>Methylococcaceae</taxon>
        <taxon>Methylomonas</taxon>
    </lineage>
</organism>
<dbReference type="InterPro" id="IPR027417">
    <property type="entry name" value="P-loop_NTPase"/>
</dbReference>
<dbReference type="Gene3D" id="3.40.50.300">
    <property type="entry name" value="P-loop containing nucleotide triphosphate hydrolases"/>
    <property type="match status" value="2"/>
</dbReference>
<dbReference type="PANTHER" id="PTHR45626">
    <property type="entry name" value="TRANSCRIPTION TERMINATION FACTOR 2-RELATED"/>
    <property type="match status" value="1"/>
</dbReference>
<evidence type="ECO:0000256" key="1">
    <source>
        <dbReference type="ARBA" id="ARBA00022741"/>
    </source>
</evidence>
<dbReference type="EMBL" id="LUUJ01000076">
    <property type="protein sequence ID" value="OAI16252.1"/>
    <property type="molecule type" value="Genomic_DNA"/>
</dbReference>
<dbReference type="GO" id="GO:0008094">
    <property type="term" value="F:ATP-dependent activity, acting on DNA"/>
    <property type="evidence" value="ECO:0007669"/>
    <property type="project" value="TreeGrafter"/>
</dbReference>
<proteinExistence type="predicted"/>
<dbReference type="AlphaFoldDB" id="A0A177NEJ5"/>
<keyword evidence="3" id="KW-0067">ATP-binding</keyword>
<name>A0A177NEJ5_9GAMM</name>
<keyword evidence="1" id="KW-0547">Nucleotide-binding</keyword>
<dbReference type="Proteomes" id="UP000077857">
    <property type="component" value="Unassembled WGS sequence"/>
</dbReference>
<gene>
    <name evidence="4" type="ORF">A1507_11885</name>
</gene>
<dbReference type="RefSeq" id="WP_064040436.1">
    <property type="nucleotide sequence ID" value="NZ_LUUJ01000076.1"/>
</dbReference>
<evidence type="ECO:0008006" key="6">
    <source>
        <dbReference type="Google" id="ProtNLM"/>
    </source>
</evidence>
<evidence type="ECO:0000256" key="2">
    <source>
        <dbReference type="ARBA" id="ARBA00022801"/>
    </source>
</evidence>
<dbReference type="GO" id="GO:0005524">
    <property type="term" value="F:ATP binding"/>
    <property type="evidence" value="ECO:0007669"/>
    <property type="project" value="UniProtKB-KW"/>
</dbReference>
<sequence>MEQVYLPAELGRLVSRGSQAEKPGSLAGLHETRKETLSQFFTPAWLTRYLWNVIQPAFDDQQRYRLLDNSLGNAGLFRYADPKRFHLCGLDVDEALLNQVIRIIDTTEFETDFVAAGMENVELDRFSAALINPPFSITLSSPHMHAYEGITHYGKHGPNTSALSHEYALAQALAHCDIVAAVVPASVMALVESIPAYRARLRAVFVLPRDTFQAENVDSVNTVLLILGSEDHRNPTHGQRIVRETITPESIPPYLENLSCRTREELRKSTFPIRPVLVESSKAVVTTPLSDDKTVVLDRAGRWIKLIFRDGATQGRVMNALYRSRLYSTETHRYPRSTWYAGQFQLNLDVISLQSDPFLALRQVAETIRAAGGQPIISTQLIGGLKAILRENAKMQIPFGRTVYRKGTLQFGAVAGKMGFINPAEPVSVVRKGDTVQAKRESSGFVVTTPRGAFTCDEVRFFDYFLPKSEAIDAGYWDRIYPPIAQTFPDDIDRLKAKAAALGIDRWLTWDFQLEDLCELAFKPRGAICAWQMALGKSRLAISLALLLEGKTLIVLKSRLVAEMENELQTLGFSDYTIIRERGDLSALGKLNVISYERLKRPVHPRYPKLTLAKALRKRIKNVICDEGGLLANQFSQQSQAVWCLGAKRRYIFDGTPFPNYVRESQNLAAFTAGQERGYQPFSLKGGFLERRLFASAEFQPTGRDEFAKRYVTLEWATNEFKDTHERGAKREIPKINPAYLDDYRAWVAPLVKRRVQQEPEVAKYVRFPEPILHPPIKVDWAIDHLVLYIKTAEEFASWYRQYAKAQTDQQKALNLTMILARLEACFKAANTPSIVSGYGRGFTELTTKELACIELVKQQVEQKLRPVVFARNPLVLRRLSKALDQFGISHLLFSGEETIDKRISRLNDRIRNGTDQAMLASLGVTQDGLNLPMLNSVIFYNRSYKAREESQAIYRLIRPQQKHAVNCYFLELAGSIDEYMSQLVSWKKIASEAGLDYGDQVDGADFVHFDAFIYRFINSIPELKEILACIKRAA</sequence>
<protein>
    <recommendedName>
        <fullName evidence="6">Helicase C-terminal domain-containing protein</fullName>
    </recommendedName>
</protein>
<dbReference type="InterPro" id="IPR050628">
    <property type="entry name" value="SNF2_RAD54_helicase_TF"/>
</dbReference>
<dbReference type="GO" id="GO:0006281">
    <property type="term" value="P:DNA repair"/>
    <property type="evidence" value="ECO:0007669"/>
    <property type="project" value="TreeGrafter"/>
</dbReference>
<evidence type="ECO:0000256" key="3">
    <source>
        <dbReference type="ARBA" id="ARBA00022840"/>
    </source>
</evidence>
<dbReference type="InterPro" id="IPR029063">
    <property type="entry name" value="SAM-dependent_MTases_sf"/>
</dbReference>
<accession>A0A177NEJ5</accession>
<evidence type="ECO:0000313" key="5">
    <source>
        <dbReference type="Proteomes" id="UP000077857"/>
    </source>
</evidence>
<dbReference type="SUPFAM" id="SSF53335">
    <property type="entry name" value="S-adenosyl-L-methionine-dependent methyltransferases"/>
    <property type="match status" value="1"/>
</dbReference>
<evidence type="ECO:0000313" key="4">
    <source>
        <dbReference type="EMBL" id="OAI16252.1"/>
    </source>
</evidence>
<dbReference type="GO" id="GO:0016787">
    <property type="term" value="F:hydrolase activity"/>
    <property type="evidence" value="ECO:0007669"/>
    <property type="project" value="UniProtKB-KW"/>
</dbReference>
<dbReference type="Gene3D" id="3.40.50.150">
    <property type="entry name" value="Vaccinia Virus protein VP39"/>
    <property type="match status" value="1"/>
</dbReference>
<dbReference type="OrthoDB" id="9772064at2"/>
<dbReference type="SUPFAM" id="SSF52540">
    <property type="entry name" value="P-loop containing nucleoside triphosphate hydrolases"/>
    <property type="match status" value="2"/>
</dbReference>
<comment type="caution">
    <text evidence="4">The sequence shown here is derived from an EMBL/GenBank/DDBJ whole genome shotgun (WGS) entry which is preliminary data.</text>
</comment>